<dbReference type="Proteomes" id="UP001172159">
    <property type="component" value="Unassembled WGS sequence"/>
</dbReference>
<sequence>MESVNVKLCVSSREYPSILNAFPAAPRITLQDLTRPDMEAVVQDRFQANENFRDLTSWDRHDLAEEVASGVATYHSLELLIKTAPRELDEFFAKILDSMPKHYARQAWFVLAMVLRWELEGFG</sequence>
<evidence type="ECO:0000313" key="1">
    <source>
        <dbReference type="EMBL" id="KAK0744379.1"/>
    </source>
</evidence>
<dbReference type="AlphaFoldDB" id="A0AA40ERY2"/>
<dbReference type="PANTHER" id="PTHR10039">
    <property type="entry name" value="AMELOGENIN"/>
    <property type="match status" value="1"/>
</dbReference>
<dbReference type="PANTHER" id="PTHR10039:SF16">
    <property type="entry name" value="GPI INOSITOL-DEACYLASE"/>
    <property type="match status" value="1"/>
</dbReference>
<accession>A0AA40ERY2</accession>
<dbReference type="EMBL" id="JAUKTV010000002">
    <property type="protein sequence ID" value="KAK0744379.1"/>
    <property type="molecule type" value="Genomic_DNA"/>
</dbReference>
<gene>
    <name evidence="1" type="ORF">B0T21DRAFT_357734</name>
</gene>
<evidence type="ECO:0000313" key="2">
    <source>
        <dbReference type="Proteomes" id="UP001172159"/>
    </source>
</evidence>
<protein>
    <submittedName>
        <fullName evidence="1">Uncharacterized protein</fullName>
    </submittedName>
</protein>
<organism evidence="1 2">
    <name type="scientific">Apiosordaria backusii</name>
    <dbReference type="NCBI Taxonomy" id="314023"/>
    <lineage>
        <taxon>Eukaryota</taxon>
        <taxon>Fungi</taxon>
        <taxon>Dikarya</taxon>
        <taxon>Ascomycota</taxon>
        <taxon>Pezizomycotina</taxon>
        <taxon>Sordariomycetes</taxon>
        <taxon>Sordariomycetidae</taxon>
        <taxon>Sordariales</taxon>
        <taxon>Lasiosphaeriaceae</taxon>
        <taxon>Apiosordaria</taxon>
    </lineage>
</organism>
<comment type="caution">
    <text evidence="1">The sequence shown here is derived from an EMBL/GenBank/DDBJ whole genome shotgun (WGS) entry which is preliminary data.</text>
</comment>
<name>A0AA40ERY2_9PEZI</name>
<keyword evidence="2" id="KW-1185">Reference proteome</keyword>
<proteinExistence type="predicted"/>
<reference evidence="1" key="1">
    <citation type="submission" date="2023-06" db="EMBL/GenBank/DDBJ databases">
        <title>Genome-scale phylogeny and comparative genomics of the fungal order Sordariales.</title>
        <authorList>
            <consortium name="Lawrence Berkeley National Laboratory"/>
            <person name="Hensen N."/>
            <person name="Bonometti L."/>
            <person name="Westerberg I."/>
            <person name="Brannstrom I.O."/>
            <person name="Guillou S."/>
            <person name="Cros-Aarteil S."/>
            <person name="Calhoun S."/>
            <person name="Haridas S."/>
            <person name="Kuo A."/>
            <person name="Mondo S."/>
            <person name="Pangilinan J."/>
            <person name="Riley R."/>
            <person name="Labutti K."/>
            <person name="Andreopoulos B."/>
            <person name="Lipzen A."/>
            <person name="Chen C."/>
            <person name="Yanf M."/>
            <person name="Daum C."/>
            <person name="Ng V."/>
            <person name="Clum A."/>
            <person name="Steindorff A."/>
            <person name="Ohm R."/>
            <person name="Martin F."/>
            <person name="Silar P."/>
            <person name="Natvig D."/>
            <person name="Lalanne C."/>
            <person name="Gautier V."/>
            <person name="Ament-Velasquez S.L."/>
            <person name="Kruys A."/>
            <person name="Hutchinson M.I."/>
            <person name="Powell A.J."/>
            <person name="Barry K."/>
            <person name="Miller A.N."/>
            <person name="Grigoriev I.V."/>
            <person name="Debuchy R."/>
            <person name="Gladieux P."/>
            <person name="Thoren M.H."/>
            <person name="Johannesson H."/>
        </authorList>
    </citation>
    <scope>NUCLEOTIDE SEQUENCE</scope>
    <source>
        <strain evidence="1">CBS 540.89</strain>
    </source>
</reference>